<dbReference type="GO" id="GO:0033712">
    <property type="term" value="F:1,5-anhydro-D-fructose reductase (1,5-anhydro-D-mannitol-forming) activity"/>
    <property type="evidence" value="ECO:0007669"/>
    <property type="project" value="UniProtKB-EC"/>
</dbReference>
<sequence>MTTSSTRFGVIGTGRITRRLVADLQSTDGAVVTAIASRSRERARWYGDQYGIDAAVEGYAELLKRDDVDAVYISLPPSMHAEWAIAAANHGKHVLCEKPLTVSVAQTRQVDLACQAAGVRWLDATGWLHHDRTDAFATWLGEGRFGKIGHVSAAVSFYQPFQSGDHRLDASLGGGCILDLGWYAGGLVRFAMGRMPAWVLADEVILDGVSQRLTAMMGFDDGATATISCGYDTATRKWFEVAGTESSLICDDFTRPWADRPARYWIHDAAGTVKSESFDGHQERNMIKRLISDEPLLRYQQQAIDTQAIVEAVQASIKAGGTKFVLSTMTD</sequence>
<dbReference type="Pfam" id="PF01408">
    <property type="entry name" value="GFO_IDH_MocA"/>
    <property type="match status" value="1"/>
</dbReference>
<dbReference type="Pfam" id="PF22725">
    <property type="entry name" value="GFO_IDH_MocA_C3"/>
    <property type="match status" value="1"/>
</dbReference>
<evidence type="ECO:0000313" key="4">
    <source>
        <dbReference type="Proteomes" id="UP000317977"/>
    </source>
</evidence>
<protein>
    <submittedName>
        <fullName evidence="3">1,5-anhydro-D-fructose reductase</fullName>
        <ecNumber evidence="3">1.1.1.292</ecNumber>
    </submittedName>
</protein>
<organism evidence="3 4">
    <name type="scientific">Rubripirellula reticaptiva</name>
    <dbReference type="NCBI Taxonomy" id="2528013"/>
    <lineage>
        <taxon>Bacteria</taxon>
        <taxon>Pseudomonadati</taxon>
        <taxon>Planctomycetota</taxon>
        <taxon>Planctomycetia</taxon>
        <taxon>Pirellulales</taxon>
        <taxon>Pirellulaceae</taxon>
        <taxon>Rubripirellula</taxon>
    </lineage>
</organism>
<dbReference type="AlphaFoldDB" id="A0A5C6F4P0"/>
<dbReference type="InterPro" id="IPR055170">
    <property type="entry name" value="GFO_IDH_MocA-like_dom"/>
</dbReference>
<evidence type="ECO:0000259" key="2">
    <source>
        <dbReference type="Pfam" id="PF22725"/>
    </source>
</evidence>
<name>A0A5C6F4P0_9BACT</name>
<proteinExistence type="predicted"/>
<dbReference type="Gene3D" id="3.40.50.720">
    <property type="entry name" value="NAD(P)-binding Rossmann-like Domain"/>
    <property type="match status" value="1"/>
</dbReference>
<dbReference type="InterPro" id="IPR000683">
    <property type="entry name" value="Gfo/Idh/MocA-like_OxRdtase_N"/>
</dbReference>
<dbReference type="EC" id="1.1.1.292" evidence="3"/>
<keyword evidence="4" id="KW-1185">Reference proteome</keyword>
<dbReference type="PANTHER" id="PTHR46368">
    <property type="match status" value="1"/>
</dbReference>
<dbReference type="GO" id="GO:0000166">
    <property type="term" value="F:nucleotide binding"/>
    <property type="evidence" value="ECO:0007669"/>
    <property type="project" value="InterPro"/>
</dbReference>
<evidence type="ECO:0000313" key="3">
    <source>
        <dbReference type="EMBL" id="TWU56165.1"/>
    </source>
</evidence>
<accession>A0A5C6F4P0</accession>
<evidence type="ECO:0000259" key="1">
    <source>
        <dbReference type="Pfam" id="PF01408"/>
    </source>
</evidence>
<reference evidence="3 4" key="1">
    <citation type="submission" date="2019-02" db="EMBL/GenBank/DDBJ databases">
        <title>Deep-cultivation of Planctomycetes and their phenomic and genomic characterization uncovers novel biology.</title>
        <authorList>
            <person name="Wiegand S."/>
            <person name="Jogler M."/>
            <person name="Boedeker C."/>
            <person name="Pinto D."/>
            <person name="Vollmers J."/>
            <person name="Rivas-Marin E."/>
            <person name="Kohn T."/>
            <person name="Peeters S.H."/>
            <person name="Heuer A."/>
            <person name="Rast P."/>
            <person name="Oberbeckmann S."/>
            <person name="Bunk B."/>
            <person name="Jeske O."/>
            <person name="Meyerdierks A."/>
            <person name="Storesund J.E."/>
            <person name="Kallscheuer N."/>
            <person name="Luecker S."/>
            <person name="Lage O.M."/>
            <person name="Pohl T."/>
            <person name="Merkel B.J."/>
            <person name="Hornburger P."/>
            <person name="Mueller R.-W."/>
            <person name="Bruemmer F."/>
            <person name="Labrenz M."/>
            <person name="Spormann A.M."/>
            <person name="Op Den Camp H."/>
            <person name="Overmann J."/>
            <person name="Amann R."/>
            <person name="Jetten M.S.M."/>
            <person name="Mascher T."/>
            <person name="Medema M.H."/>
            <person name="Devos D.P."/>
            <person name="Kaster A.-K."/>
            <person name="Ovreas L."/>
            <person name="Rohde M."/>
            <person name="Galperin M.Y."/>
            <person name="Jogler C."/>
        </authorList>
    </citation>
    <scope>NUCLEOTIDE SEQUENCE [LARGE SCALE GENOMIC DNA]</scope>
    <source>
        <strain evidence="3 4">Poly59</strain>
    </source>
</reference>
<dbReference type="Gene3D" id="3.30.360.10">
    <property type="entry name" value="Dihydrodipicolinate Reductase, domain 2"/>
    <property type="match status" value="1"/>
</dbReference>
<keyword evidence="3" id="KW-0560">Oxidoreductase</keyword>
<dbReference type="InterPro" id="IPR036291">
    <property type="entry name" value="NAD(P)-bd_dom_sf"/>
</dbReference>
<dbReference type="SUPFAM" id="SSF55347">
    <property type="entry name" value="Glyceraldehyde-3-phosphate dehydrogenase-like, C-terminal domain"/>
    <property type="match status" value="1"/>
</dbReference>
<dbReference type="PANTHER" id="PTHR46368:SF4">
    <property type="entry name" value="OS10G0403700 PROTEIN"/>
    <property type="match status" value="1"/>
</dbReference>
<dbReference type="RefSeq" id="WP_146534208.1">
    <property type="nucleotide sequence ID" value="NZ_SJPX01000002.1"/>
</dbReference>
<comment type="caution">
    <text evidence="3">The sequence shown here is derived from an EMBL/GenBank/DDBJ whole genome shotgun (WGS) entry which is preliminary data.</text>
</comment>
<dbReference type="SUPFAM" id="SSF51735">
    <property type="entry name" value="NAD(P)-binding Rossmann-fold domains"/>
    <property type="match status" value="1"/>
</dbReference>
<dbReference type="Proteomes" id="UP000317977">
    <property type="component" value="Unassembled WGS sequence"/>
</dbReference>
<dbReference type="EMBL" id="SJPX01000002">
    <property type="protein sequence ID" value="TWU56165.1"/>
    <property type="molecule type" value="Genomic_DNA"/>
</dbReference>
<gene>
    <name evidence="3" type="primary">afr_5</name>
    <name evidence="3" type="ORF">Poly59_24690</name>
</gene>
<feature type="domain" description="Gfo/Idh/MocA-like oxidoreductase N-terminal" evidence="1">
    <location>
        <begin position="7"/>
        <end position="120"/>
    </location>
</feature>
<dbReference type="OrthoDB" id="9783105at2"/>
<feature type="domain" description="GFO/IDH/MocA-like oxidoreductase" evidence="2">
    <location>
        <begin position="139"/>
        <end position="248"/>
    </location>
</feature>